<evidence type="ECO:0000256" key="1">
    <source>
        <dbReference type="ARBA" id="ARBA00009613"/>
    </source>
</evidence>
<dbReference type="PANTHER" id="PTHR23382">
    <property type="entry name" value="MALATE DEHYDROGENASE"/>
    <property type="match status" value="1"/>
</dbReference>
<protein>
    <recommendedName>
        <fullName evidence="5">Malate dehydrogenase 1B</fullName>
    </recommendedName>
</protein>
<reference evidence="3" key="1">
    <citation type="journal article" date="2023" name="IScience">
        <title>Live-bearing cockroach genome reveals convergent evolutionary mechanisms linked to viviparity in insects and beyond.</title>
        <authorList>
            <person name="Fouks B."/>
            <person name="Harrison M.C."/>
            <person name="Mikhailova A.A."/>
            <person name="Marchal E."/>
            <person name="English S."/>
            <person name="Carruthers M."/>
            <person name="Jennings E.C."/>
            <person name="Chiamaka E.L."/>
            <person name="Frigard R.A."/>
            <person name="Pippel M."/>
            <person name="Attardo G.M."/>
            <person name="Benoit J.B."/>
            <person name="Bornberg-Bauer E."/>
            <person name="Tobe S.S."/>
        </authorList>
    </citation>
    <scope>NUCLEOTIDE SEQUENCE</scope>
    <source>
        <strain evidence="3">Stay&amp;Tobe</strain>
    </source>
</reference>
<dbReference type="EMBL" id="JASPKZ010003864">
    <property type="protein sequence ID" value="KAJ9591535.1"/>
    <property type="molecule type" value="Genomic_DNA"/>
</dbReference>
<dbReference type="SUPFAM" id="SSF51735">
    <property type="entry name" value="NAD(P)-binding Rossmann-fold domains"/>
    <property type="match status" value="1"/>
</dbReference>
<dbReference type="InterPro" id="IPR010945">
    <property type="entry name" value="Malate_DH_type2"/>
</dbReference>
<proteinExistence type="inferred from homology"/>
<evidence type="ECO:0000256" key="2">
    <source>
        <dbReference type="ARBA" id="ARBA00023002"/>
    </source>
</evidence>
<keyword evidence="2" id="KW-0560">Oxidoreductase</keyword>
<evidence type="ECO:0000313" key="4">
    <source>
        <dbReference type="Proteomes" id="UP001233999"/>
    </source>
</evidence>
<evidence type="ECO:0008006" key="5">
    <source>
        <dbReference type="Google" id="ProtNLM"/>
    </source>
</evidence>
<gene>
    <name evidence="3" type="ORF">L9F63_001889</name>
</gene>
<keyword evidence="4" id="KW-1185">Reference proteome</keyword>
<evidence type="ECO:0000313" key="3">
    <source>
        <dbReference type="EMBL" id="KAJ9591535.1"/>
    </source>
</evidence>
<dbReference type="Gene3D" id="3.40.50.720">
    <property type="entry name" value="NAD(P)-binding Rossmann-like Domain"/>
    <property type="match status" value="1"/>
</dbReference>
<organism evidence="3 4">
    <name type="scientific">Diploptera punctata</name>
    <name type="common">Pacific beetle cockroach</name>
    <dbReference type="NCBI Taxonomy" id="6984"/>
    <lineage>
        <taxon>Eukaryota</taxon>
        <taxon>Metazoa</taxon>
        <taxon>Ecdysozoa</taxon>
        <taxon>Arthropoda</taxon>
        <taxon>Hexapoda</taxon>
        <taxon>Insecta</taxon>
        <taxon>Pterygota</taxon>
        <taxon>Neoptera</taxon>
        <taxon>Polyneoptera</taxon>
        <taxon>Dictyoptera</taxon>
        <taxon>Blattodea</taxon>
        <taxon>Blaberoidea</taxon>
        <taxon>Blaberidae</taxon>
        <taxon>Diplopterinae</taxon>
        <taxon>Diploptera</taxon>
    </lineage>
</organism>
<reference evidence="3" key="2">
    <citation type="submission" date="2023-05" db="EMBL/GenBank/DDBJ databases">
        <authorList>
            <person name="Fouks B."/>
        </authorList>
    </citation>
    <scope>NUCLEOTIDE SEQUENCE</scope>
    <source>
        <strain evidence="3">Stay&amp;Tobe</strain>
        <tissue evidence="3">Testes</tissue>
    </source>
</reference>
<sequence>VWLKKECNKRGWHHRKSPIVWKELSMRGGRAVLLGGASGFWEYLKEYYDVTSYFSKEEKSMFLLDKIQIFAQEEKLQESELHVRRVCIIGAGHPMAHLLLMELLRIPELNLKDGIVISLCDAAEFQDMMKYLTKDASTIPASPGLACVRVVGDLKEAVSNSDLCIILQHADSERHGRGLMPWLFYNFHKMVYIADAMKAGAPHGCRVILAAVGEIPLCFNAHVIADIAKNLSVRNIVAVTADLALESLETLSREANIPRHTIGQPPVWGFIGVNHLVDLQKAYHVVEIFKPDADGTRKYPPGSTLCPGSRTVQVRNMAYLLQQSKCLHLKIQYRKLQTEEILGRSTYIAKVKATIDLVKHWYCGNDVCLSLGICSNGSFGLPHGIYFSQPVRLINGKWKPFFSYPLPDEVNCRLIDLIILPMHILKHFSLGDRFNAVWLYPIKISDLKQNSTEIRHRMLMSLRSELKSMASQQQILALTTGDKNI</sequence>
<comment type="similarity">
    <text evidence="1">Belongs to the LDH/MDH superfamily. MDH type 2 family.</text>
</comment>
<dbReference type="GO" id="GO:0006108">
    <property type="term" value="P:malate metabolic process"/>
    <property type="evidence" value="ECO:0007669"/>
    <property type="project" value="InterPro"/>
</dbReference>
<dbReference type="InterPro" id="IPR015955">
    <property type="entry name" value="Lactate_DH/Glyco_Ohase_4_C"/>
</dbReference>
<dbReference type="GO" id="GO:0016615">
    <property type="term" value="F:malate dehydrogenase activity"/>
    <property type="evidence" value="ECO:0007669"/>
    <property type="project" value="InterPro"/>
</dbReference>
<dbReference type="AlphaFoldDB" id="A0AAD8EI77"/>
<accession>A0AAD8EI77</accession>
<name>A0AAD8EI77_DIPPU</name>
<comment type="caution">
    <text evidence="3">The sequence shown here is derived from an EMBL/GenBank/DDBJ whole genome shotgun (WGS) entry which is preliminary data.</text>
</comment>
<dbReference type="Gene3D" id="3.90.110.10">
    <property type="entry name" value="Lactate dehydrogenase/glycoside hydrolase, family 4, C-terminal"/>
    <property type="match status" value="1"/>
</dbReference>
<feature type="non-terminal residue" evidence="3">
    <location>
        <position position="1"/>
    </location>
</feature>
<dbReference type="SUPFAM" id="SSF56327">
    <property type="entry name" value="LDH C-terminal domain-like"/>
    <property type="match status" value="1"/>
</dbReference>
<dbReference type="Proteomes" id="UP001233999">
    <property type="component" value="Unassembled WGS sequence"/>
</dbReference>
<dbReference type="GO" id="GO:0016616">
    <property type="term" value="F:oxidoreductase activity, acting on the CH-OH group of donors, NAD or NADP as acceptor"/>
    <property type="evidence" value="ECO:0007669"/>
    <property type="project" value="InterPro"/>
</dbReference>
<dbReference type="InterPro" id="IPR036291">
    <property type="entry name" value="NAD(P)-bd_dom_sf"/>
</dbReference>